<accession>A0A834JI74</accession>
<proteinExistence type="inferred from homology"/>
<dbReference type="GO" id="GO:0017128">
    <property type="term" value="F:phospholipid scramblase activity"/>
    <property type="evidence" value="ECO:0007669"/>
    <property type="project" value="InterPro"/>
</dbReference>
<keyword evidence="4" id="KW-1185">Reference proteome</keyword>
<dbReference type="AlphaFoldDB" id="A0A834JI74"/>
<protein>
    <recommendedName>
        <fullName evidence="2">Phospholipid scramblase</fullName>
    </recommendedName>
</protein>
<dbReference type="Proteomes" id="UP000617340">
    <property type="component" value="Unassembled WGS sequence"/>
</dbReference>
<comment type="function">
    <text evidence="2">May mediate accelerated ATP-independent bidirectional transbilayer migration of phospholipids upon binding calcium ions that results in a loss of phospholipid asymmetry in the plasma membrane.</text>
</comment>
<gene>
    <name evidence="3" type="ORF">HZH68_012467</name>
</gene>
<dbReference type="GO" id="GO:0005886">
    <property type="term" value="C:plasma membrane"/>
    <property type="evidence" value="ECO:0007669"/>
    <property type="project" value="TreeGrafter"/>
</dbReference>
<sequence length="265" mass="30101">MSNPYLQPSYSIPMPMNQPGMQPIASAPSPNEFPLPYTPQVPQGGWPIPNMICPPGLEYLMGLDHLFVKQKFEMLEVVTGWETRNKYNVMNIRGEQVYYVCEQSNCCSRFCCGTYRSCEFKVFDGIRREILHMIRPLRCNSCCCPCCLQELEVYSGGILLGSVVQDWTLFRPWFSILNANGDTVLKIKGPLLRFCVEVDFKVKSADGTQGVGMISKHWSGITREYFTDTDNFGISFPIDLDVKIKAVLLGACLLIDFMYFETSKE</sequence>
<dbReference type="PANTHER" id="PTHR23248:SF9">
    <property type="entry name" value="PHOSPHOLIPID SCRAMBLASE"/>
    <property type="match status" value="1"/>
</dbReference>
<dbReference type="PANTHER" id="PTHR23248">
    <property type="entry name" value="PHOSPHOLIPID SCRAMBLASE-RELATED"/>
    <property type="match status" value="1"/>
</dbReference>
<keyword evidence="2" id="KW-0106">Calcium</keyword>
<organism evidence="3 4">
    <name type="scientific">Vespula germanica</name>
    <name type="common">German yellow jacket</name>
    <name type="synonym">Paravespula germanica</name>
    <dbReference type="NCBI Taxonomy" id="30212"/>
    <lineage>
        <taxon>Eukaryota</taxon>
        <taxon>Metazoa</taxon>
        <taxon>Ecdysozoa</taxon>
        <taxon>Arthropoda</taxon>
        <taxon>Hexapoda</taxon>
        <taxon>Insecta</taxon>
        <taxon>Pterygota</taxon>
        <taxon>Neoptera</taxon>
        <taxon>Endopterygota</taxon>
        <taxon>Hymenoptera</taxon>
        <taxon>Apocrita</taxon>
        <taxon>Aculeata</taxon>
        <taxon>Vespoidea</taxon>
        <taxon>Vespidae</taxon>
        <taxon>Vespinae</taxon>
        <taxon>Vespula</taxon>
    </lineage>
</organism>
<reference evidence="3" key="1">
    <citation type="journal article" date="2020" name="G3 (Bethesda)">
        <title>High-Quality Assemblies for Three Invasive Social Wasps from the &lt;i&gt;Vespula&lt;/i&gt; Genus.</title>
        <authorList>
            <person name="Harrop T.W.R."/>
            <person name="Guhlin J."/>
            <person name="McLaughlin G.M."/>
            <person name="Permina E."/>
            <person name="Stockwell P."/>
            <person name="Gilligan J."/>
            <person name="Le Lec M.F."/>
            <person name="Gruber M.A.M."/>
            <person name="Quinn O."/>
            <person name="Lovegrove M."/>
            <person name="Duncan E.J."/>
            <person name="Remnant E.J."/>
            <person name="Van Eeckhoven J."/>
            <person name="Graham B."/>
            <person name="Knapp R.A."/>
            <person name="Langford K.W."/>
            <person name="Kronenberg Z."/>
            <person name="Press M.O."/>
            <person name="Eacker S.M."/>
            <person name="Wilson-Rankin E.E."/>
            <person name="Purcell J."/>
            <person name="Lester P.J."/>
            <person name="Dearden P.K."/>
        </authorList>
    </citation>
    <scope>NUCLEOTIDE SEQUENCE</scope>
    <source>
        <strain evidence="3">Linc-1</strain>
    </source>
</reference>
<evidence type="ECO:0000256" key="2">
    <source>
        <dbReference type="RuleBase" id="RU363116"/>
    </source>
</evidence>
<comment type="similarity">
    <text evidence="1 2">Belongs to the phospholipid scramblase family.</text>
</comment>
<evidence type="ECO:0000313" key="3">
    <source>
        <dbReference type="EMBL" id="KAF7388525.1"/>
    </source>
</evidence>
<comment type="caution">
    <text evidence="3">The sequence shown here is derived from an EMBL/GenBank/DDBJ whole genome shotgun (WGS) entry which is preliminary data.</text>
</comment>
<dbReference type="Pfam" id="PF03803">
    <property type="entry name" value="Scramblase"/>
    <property type="match status" value="1"/>
</dbReference>
<name>A0A834JI74_VESGE</name>
<evidence type="ECO:0000256" key="1">
    <source>
        <dbReference type="ARBA" id="ARBA00005350"/>
    </source>
</evidence>
<keyword evidence="2" id="KW-0564">Palmitate</keyword>
<keyword evidence="2" id="KW-0449">Lipoprotein</keyword>
<dbReference type="EMBL" id="JACSDZ010000013">
    <property type="protein sequence ID" value="KAF7388525.1"/>
    <property type="molecule type" value="Genomic_DNA"/>
</dbReference>
<dbReference type="InterPro" id="IPR005552">
    <property type="entry name" value="Scramblase"/>
</dbReference>
<dbReference type="SUPFAM" id="SSF54518">
    <property type="entry name" value="Tubby C-terminal domain-like"/>
    <property type="match status" value="1"/>
</dbReference>
<evidence type="ECO:0000313" key="4">
    <source>
        <dbReference type="Proteomes" id="UP000617340"/>
    </source>
</evidence>
<dbReference type="InterPro" id="IPR025659">
    <property type="entry name" value="Tubby-like_C"/>
</dbReference>
<comment type="cofactor">
    <cofactor evidence="2">
        <name>Ca(2+)</name>
        <dbReference type="ChEBI" id="CHEBI:29108"/>
    </cofactor>
</comment>